<dbReference type="PANTHER" id="PTHR30627:SF26">
    <property type="entry name" value="PENICILLIN-BINDING PROTEIN 2B"/>
    <property type="match status" value="1"/>
</dbReference>
<dbReference type="AlphaFoldDB" id="A0A1H0RFN5"/>
<dbReference type="InterPro" id="IPR036138">
    <property type="entry name" value="PBP_dimer_sf"/>
</dbReference>
<protein>
    <recommendedName>
        <fullName evidence="4">serine-type D-Ala-D-Ala carboxypeptidase</fullName>
        <ecNumber evidence="4">3.4.16.4</ecNumber>
    </recommendedName>
</protein>
<dbReference type="InterPro" id="IPR001460">
    <property type="entry name" value="PCN-bd_Tpept"/>
</dbReference>
<dbReference type="SUPFAM" id="SSF54184">
    <property type="entry name" value="Penicillin-binding protein 2x (pbp-2x), c-terminal domain"/>
    <property type="match status" value="2"/>
</dbReference>
<dbReference type="Pfam" id="PF03717">
    <property type="entry name" value="PBP_dimer"/>
    <property type="match status" value="1"/>
</dbReference>
<dbReference type="Gene3D" id="3.40.710.10">
    <property type="entry name" value="DD-peptidase/beta-lactamase superfamily"/>
    <property type="match status" value="1"/>
</dbReference>
<comment type="subcellular location">
    <subcellularLocation>
        <location evidence="1">Membrane</location>
    </subcellularLocation>
</comment>
<dbReference type="Pfam" id="PF03793">
    <property type="entry name" value="PASTA"/>
    <property type="match status" value="1"/>
</dbReference>
<keyword evidence="5" id="KW-0472">Membrane</keyword>
<dbReference type="SUPFAM" id="SSF56519">
    <property type="entry name" value="Penicillin binding protein dimerisation domain"/>
    <property type="match status" value="1"/>
</dbReference>
<dbReference type="GO" id="GO:0009002">
    <property type="term" value="F:serine-type D-Ala-D-Ala carboxypeptidase activity"/>
    <property type="evidence" value="ECO:0007669"/>
    <property type="project" value="UniProtKB-EC"/>
</dbReference>
<dbReference type="PROSITE" id="PS51178">
    <property type="entry name" value="PASTA"/>
    <property type="match status" value="1"/>
</dbReference>
<comment type="catalytic activity">
    <reaction evidence="6">
        <text>Preferential cleavage: (Ac)2-L-Lys-D-Ala-|-D-Ala. Also transpeptidation of peptidyl-alanyl moieties that are N-acyl substituents of D-alanine.</text>
        <dbReference type="EC" id="3.4.16.4"/>
    </reaction>
</comment>
<feature type="region of interest" description="Disordered" evidence="7">
    <location>
        <begin position="705"/>
        <end position="727"/>
    </location>
</feature>
<dbReference type="GO" id="GO:0008658">
    <property type="term" value="F:penicillin binding"/>
    <property type="evidence" value="ECO:0007669"/>
    <property type="project" value="InterPro"/>
</dbReference>
<evidence type="ECO:0000256" key="6">
    <source>
        <dbReference type="ARBA" id="ARBA00034000"/>
    </source>
</evidence>
<dbReference type="UniPathway" id="UPA00219"/>
<dbReference type="Gene3D" id="2.20.70.70">
    <property type="match status" value="1"/>
</dbReference>
<keyword evidence="10" id="KW-1185">Reference proteome</keyword>
<dbReference type="STRING" id="930152.SAMN05216565_102178"/>
<dbReference type="SMART" id="SM00740">
    <property type="entry name" value="PASTA"/>
    <property type="match status" value="2"/>
</dbReference>
<comment type="similarity">
    <text evidence="3">Belongs to the transpeptidase family.</text>
</comment>
<dbReference type="EC" id="3.4.16.4" evidence="4"/>
<dbReference type="InterPro" id="IPR050515">
    <property type="entry name" value="Beta-lactam/transpept"/>
</dbReference>
<comment type="pathway">
    <text evidence="2">Cell wall biogenesis; peptidoglycan biosynthesis.</text>
</comment>
<evidence type="ECO:0000256" key="5">
    <source>
        <dbReference type="ARBA" id="ARBA00023136"/>
    </source>
</evidence>
<dbReference type="Pfam" id="PF00905">
    <property type="entry name" value="Transpeptidase"/>
    <property type="match status" value="1"/>
</dbReference>
<feature type="domain" description="PASTA" evidence="8">
    <location>
        <begin position="647"/>
        <end position="707"/>
    </location>
</feature>
<dbReference type="FunFam" id="3.40.710.10:FF:000026">
    <property type="entry name" value="Penicillin-binding protein 1"/>
    <property type="match status" value="1"/>
</dbReference>
<dbReference type="InterPro" id="IPR005311">
    <property type="entry name" value="PBP_dimer"/>
</dbReference>
<evidence type="ECO:0000313" key="10">
    <source>
        <dbReference type="Proteomes" id="UP000199159"/>
    </source>
</evidence>
<dbReference type="GO" id="GO:0005886">
    <property type="term" value="C:plasma membrane"/>
    <property type="evidence" value="ECO:0007669"/>
    <property type="project" value="TreeGrafter"/>
</dbReference>
<evidence type="ECO:0000256" key="4">
    <source>
        <dbReference type="ARBA" id="ARBA00012448"/>
    </source>
</evidence>
<evidence type="ECO:0000259" key="8">
    <source>
        <dbReference type="PROSITE" id="PS51178"/>
    </source>
</evidence>
<evidence type="ECO:0000256" key="3">
    <source>
        <dbReference type="ARBA" id="ARBA00007171"/>
    </source>
</evidence>
<reference evidence="10" key="1">
    <citation type="submission" date="2016-10" db="EMBL/GenBank/DDBJ databases">
        <authorList>
            <person name="Varghese N."/>
            <person name="Submissions S."/>
        </authorList>
    </citation>
    <scope>NUCLEOTIDE SEQUENCE [LARGE SCALE GENOMIC DNA]</scope>
    <source>
        <strain evidence="10">IBRC-M10078</strain>
    </source>
</reference>
<dbReference type="PANTHER" id="PTHR30627">
    <property type="entry name" value="PEPTIDOGLYCAN D,D-TRANSPEPTIDASE"/>
    <property type="match status" value="1"/>
</dbReference>
<accession>A0A1H0RFN5</accession>
<evidence type="ECO:0000313" key="9">
    <source>
        <dbReference type="EMBL" id="SDP27999.1"/>
    </source>
</evidence>
<gene>
    <name evidence="9" type="ORF">SAMN05216565_102178</name>
</gene>
<dbReference type="Proteomes" id="UP000199159">
    <property type="component" value="Unassembled WGS sequence"/>
</dbReference>
<sequence length="727" mass="80834">MSLFFTVLFFILISRFMYIQLNGEVDGQVLAAIAEEKYSEKRIIEARRGSIFDRNGLSIAQDTSAYTVVAILDESLTVQEDKPRHVIDPLDSAKKLAPLLNMEVAEVEEILTKDKKQVEFGSNGRDISHSLKQKIEDLELPGIAFIRDYKRYYPSGTFASNVVGYAQKVYDEEDPTKVELIGQLGLEKSLDSYLKEKDGFMTYKSDKKGFRLPDAKEQITAPENGNDIYLTIDQKIQTFLEDAMNNVIEEYEPEKIIGIVADPKTGEILAMGTRPSFDPNIRNISNYLNDAISYRFEPGSTMKIFTLAAAIEEGVYNGDDRFHSGSYPIKGGKPIQDHNKVGWGTISFLEGVQRSSNVGFAILANEKLGTDRLEQYLGRFGLTEPTGIELEGEVNSTINFKWERDKISTAFGQGSAITPIQQIQAATAIANNGKMMQPYVIDQIVDHDTNEVIEDHEPVIKGNPISEKTAQSVLEILRTVVSPTENGTGKLYNIEGYEVAGKTGTAQIPDPEGGYLTGHGNNIFSFLGMAPKDNPRLIVYIAVQQPKLKGFEVSGAEPVSKIFNPVMKNSLQYLNIEPEEQKETEQAKVDKLGFELSGFEDESVNKVTDRLVEKSIVPVVLGNGTQVIQQLPNEGVFALPGDKVFLKTSGDVSMPDMTGWSFRDLNRYSNLSKVILEVEGNGYVTTQSIKPGTILKEKDLLKVKLSPPYNNTTEEEEKVEDSKKESE</sequence>
<dbReference type="InterPro" id="IPR012338">
    <property type="entry name" value="Beta-lactam/transpept-like"/>
</dbReference>
<dbReference type="GO" id="GO:0009252">
    <property type="term" value="P:peptidoglycan biosynthetic process"/>
    <property type="evidence" value="ECO:0007669"/>
    <property type="project" value="UniProtKB-UniPathway"/>
</dbReference>
<dbReference type="Gene3D" id="3.90.1310.10">
    <property type="entry name" value="Penicillin-binding protein 2a (Domain 2)"/>
    <property type="match status" value="1"/>
</dbReference>
<dbReference type="GO" id="GO:0071555">
    <property type="term" value="P:cell wall organization"/>
    <property type="evidence" value="ECO:0007669"/>
    <property type="project" value="TreeGrafter"/>
</dbReference>
<dbReference type="InterPro" id="IPR005543">
    <property type="entry name" value="PASTA_dom"/>
</dbReference>
<organism evidence="9 10">
    <name type="scientific">Litchfieldia salsa</name>
    <dbReference type="NCBI Taxonomy" id="930152"/>
    <lineage>
        <taxon>Bacteria</taxon>
        <taxon>Bacillati</taxon>
        <taxon>Bacillota</taxon>
        <taxon>Bacilli</taxon>
        <taxon>Bacillales</taxon>
        <taxon>Bacillaceae</taxon>
        <taxon>Litchfieldia</taxon>
    </lineage>
</organism>
<dbReference type="EMBL" id="FNJU01000002">
    <property type="protein sequence ID" value="SDP27999.1"/>
    <property type="molecule type" value="Genomic_DNA"/>
</dbReference>
<dbReference type="Gene3D" id="3.30.70.2110">
    <property type="match status" value="1"/>
</dbReference>
<proteinExistence type="inferred from homology"/>
<dbReference type="CDD" id="cd06575">
    <property type="entry name" value="PASTA_Pbp2x-like_2"/>
    <property type="match status" value="1"/>
</dbReference>
<dbReference type="SUPFAM" id="SSF56601">
    <property type="entry name" value="beta-lactamase/transpeptidase-like"/>
    <property type="match status" value="1"/>
</dbReference>
<evidence type="ECO:0000256" key="7">
    <source>
        <dbReference type="SAM" id="MobiDB-lite"/>
    </source>
</evidence>
<name>A0A1H0RFN5_9BACI</name>
<evidence type="ECO:0000256" key="2">
    <source>
        <dbReference type="ARBA" id="ARBA00004752"/>
    </source>
</evidence>
<evidence type="ECO:0000256" key="1">
    <source>
        <dbReference type="ARBA" id="ARBA00004370"/>
    </source>
</evidence>